<dbReference type="AlphaFoldDB" id="A0A0R1V759"/>
<evidence type="ECO:0000256" key="3">
    <source>
        <dbReference type="ARBA" id="ARBA00022475"/>
    </source>
</evidence>
<feature type="domain" description="Major facilitator superfamily (MFS) profile" evidence="8">
    <location>
        <begin position="13"/>
        <end position="463"/>
    </location>
</feature>
<dbReference type="Pfam" id="PF07690">
    <property type="entry name" value="MFS_1"/>
    <property type="match status" value="1"/>
</dbReference>
<dbReference type="NCBIfam" id="TIGR00711">
    <property type="entry name" value="efflux_EmrB"/>
    <property type="match status" value="1"/>
</dbReference>
<dbReference type="GO" id="GO:0022857">
    <property type="term" value="F:transmembrane transporter activity"/>
    <property type="evidence" value="ECO:0007669"/>
    <property type="project" value="InterPro"/>
</dbReference>
<dbReference type="CDD" id="cd17503">
    <property type="entry name" value="MFS_LmrB_MDR_like"/>
    <property type="match status" value="1"/>
</dbReference>
<evidence type="ECO:0000256" key="2">
    <source>
        <dbReference type="ARBA" id="ARBA00022448"/>
    </source>
</evidence>
<feature type="transmembrane region" description="Helical" evidence="7">
    <location>
        <begin position="403"/>
        <end position="423"/>
    </location>
</feature>
<dbReference type="PROSITE" id="PS50850">
    <property type="entry name" value="MFS"/>
    <property type="match status" value="1"/>
</dbReference>
<keyword evidence="4 7" id="KW-0812">Transmembrane</keyword>
<dbReference type="STRING" id="1423801.FD50_GL000650"/>
<evidence type="ECO:0000256" key="4">
    <source>
        <dbReference type="ARBA" id="ARBA00022692"/>
    </source>
</evidence>
<feature type="transmembrane region" description="Helical" evidence="7">
    <location>
        <begin position="435"/>
        <end position="458"/>
    </location>
</feature>
<feature type="transmembrane region" description="Helical" evidence="7">
    <location>
        <begin position="108"/>
        <end position="130"/>
    </location>
</feature>
<dbReference type="PANTHER" id="PTHR23501">
    <property type="entry name" value="MAJOR FACILITATOR SUPERFAMILY"/>
    <property type="match status" value="1"/>
</dbReference>
<evidence type="ECO:0000256" key="1">
    <source>
        <dbReference type="ARBA" id="ARBA00004651"/>
    </source>
</evidence>
<dbReference type="InterPro" id="IPR004638">
    <property type="entry name" value="EmrB-like"/>
</dbReference>
<feature type="transmembrane region" description="Helical" evidence="7">
    <location>
        <begin position="227"/>
        <end position="249"/>
    </location>
</feature>
<proteinExistence type="predicted"/>
<dbReference type="Proteomes" id="UP000051166">
    <property type="component" value="Unassembled WGS sequence"/>
</dbReference>
<evidence type="ECO:0000256" key="5">
    <source>
        <dbReference type="ARBA" id="ARBA00022989"/>
    </source>
</evidence>
<dbReference type="SUPFAM" id="SSF103473">
    <property type="entry name" value="MFS general substrate transporter"/>
    <property type="match status" value="1"/>
</dbReference>
<dbReference type="OrthoDB" id="9816041at2"/>
<dbReference type="RefSeq" id="WP_082610443.1">
    <property type="nucleotide sequence ID" value="NZ_AZFQ01000036.1"/>
</dbReference>
<comment type="caution">
    <text evidence="9">The sequence shown here is derived from an EMBL/GenBank/DDBJ whole genome shotgun (WGS) entry which is preliminary data.</text>
</comment>
<reference evidence="9 10" key="1">
    <citation type="journal article" date="2015" name="Genome Announc.">
        <title>Expanding the biotechnology potential of lactobacilli through comparative genomics of 213 strains and associated genera.</title>
        <authorList>
            <person name="Sun Z."/>
            <person name="Harris H.M."/>
            <person name="McCann A."/>
            <person name="Guo C."/>
            <person name="Argimon S."/>
            <person name="Zhang W."/>
            <person name="Yang X."/>
            <person name="Jeffery I.B."/>
            <person name="Cooney J.C."/>
            <person name="Kagawa T.F."/>
            <person name="Liu W."/>
            <person name="Song Y."/>
            <person name="Salvetti E."/>
            <person name="Wrobel A."/>
            <person name="Rasinkangas P."/>
            <person name="Parkhill J."/>
            <person name="Rea M.C."/>
            <person name="O'Sullivan O."/>
            <person name="Ritari J."/>
            <person name="Douillard F.P."/>
            <person name="Paul Ross R."/>
            <person name="Yang R."/>
            <person name="Briner A.E."/>
            <person name="Felis G.E."/>
            <person name="de Vos W.M."/>
            <person name="Barrangou R."/>
            <person name="Klaenhammer T.R."/>
            <person name="Caufield P.W."/>
            <person name="Cui Y."/>
            <person name="Zhang H."/>
            <person name="O'Toole P.W."/>
        </authorList>
    </citation>
    <scope>NUCLEOTIDE SEQUENCE [LARGE SCALE GENOMIC DNA]</scope>
    <source>
        <strain evidence="9 10">DSM 16230</strain>
    </source>
</reference>
<dbReference type="Gene3D" id="1.20.1250.20">
    <property type="entry name" value="MFS general substrate transporter like domains"/>
    <property type="match status" value="2"/>
</dbReference>
<dbReference type="EMBL" id="AZFQ01000036">
    <property type="protein sequence ID" value="KRL98837.1"/>
    <property type="molecule type" value="Genomic_DNA"/>
</dbReference>
<feature type="transmembrane region" description="Helical" evidence="7">
    <location>
        <begin position="269"/>
        <end position="294"/>
    </location>
</feature>
<evidence type="ECO:0000256" key="7">
    <source>
        <dbReference type="SAM" id="Phobius"/>
    </source>
</evidence>
<evidence type="ECO:0000313" key="9">
    <source>
        <dbReference type="EMBL" id="KRL98837.1"/>
    </source>
</evidence>
<dbReference type="PATRIC" id="fig|1423801.4.peg.659"/>
<dbReference type="InterPro" id="IPR011701">
    <property type="entry name" value="MFS"/>
</dbReference>
<dbReference type="GO" id="GO:0005886">
    <property type="term" value="C:plasma membrane"/>
    <property type="evidence" value="ECO:0007669"/>
    <property type="project" value="UniProtKB-SubCell"/>
</dbReference>
<evidence type="ECO:0000313" key="10">
    <source>
        <dbReference type="Proteomes" id="UP000051166"/>
    </source>
</evidence>
<dbReference type="PRINTS" id="PR01036">
    <property type="entry name" value="TCRTETB"/>
</dbReference>
<dbReference type="PANTHER" id="PTHR23501:SF1">
    <property type="entry name" value="TRANSPORT PROTEIN HSRA-RELATED"/>
    <property type="match status" value="1"/>
</dbReference>
<feature type="transmembrane region" description="Helical" evidence="7">
    <location>
        <begin position="360"/>
        <end position="382"/>
    </location>
</feature>
<feature type="transmembrane region" description="Helical" evidence="7">
    <location>
        <begin position="137"/>
        <end position="160"/>
    </location>
</feature>
<gene>
    <name evidence="9" type="ORF">FD50_GL000650</name>
</gene>
<sequence length="473" mass="51142">MNEKGNRRNIAKVAFVLVLGAVAPMLDTTMTNVALNTIMNDLNSSVDIVQWVTTGYVLALGVIVLFTGWAADRFNGKKLYLVGMLIFLAGSLISGIATNIGVLIGGRLIQGAGSGIVISLVSTLIVRAAGGKSLGSLMAIVGLPVVLIPILGPTIGGYLIDRLNWHWIFYINVPIVILSFVLIGWLMPSFPVTKTKKNFDWCGFFLLGGMFSCLILGIVKFSSTGNLATLKVLLPSFMGVDLLAAYLFYAKKFPQRALISLDLFKSRNFSGASIILLMSGITVNGAMFLLPLYLQNIQGLSVVWSGTYLMSQGVGLLVSRSQIGKLTDRFGARWIVIGSLVLAVLSTWPFIYFNAATSKYLIWFVLFFRGIAQGGIEIPVMADSYSGIPSTQISEATTATRMLQNVGGAFGSAILATVIQNRLSFVVPTVANQAIAYQMAFIWSVVITAIAVVPAWFLSYHDVSKRFKKELEG</sequence>
<organism evidence="9 10">
    <name type="scientific">Liquorilactobacillus satsumensis DSM 16230 = JCM 12392</name>
    <dbReference type="NCBI Taxonomy" id="1423801"/>
    <lineage>
        <taxon>Bacteria</taxon>
        <taxon>Bacillati</taxon>
        <taxon>Bacillota</taxon>
        <taxon>Bacilli</taxon>
        <taxon>Lactobacillales</taxon>
        <taxon>Lactobacillaceae</taxon>
        <taxon>Liquorilactobacillus</taxon>
    </lineage>
</organism>
<feature type="transmembrane region" description="Helical" evidence="7">
    <location>
        <begin position="9"/>
        <end position="26"/>
    </location>
</feature>
<keyword evidence="6 7" id="KW-0472">Membrane</keyword>
<dbReference type="GeneID" id="98308075"/>
<comment type="subcellular location">
    <subcellularLocation>
        <location evidence="1">Cell membrane</location>
        <topology evidence="1">Multi-pass membrane protein</topology>
    </subcellularLocation>
</comment>
<keyword evidence="3" id="KW-1003">Cell membrane</keyword>
<feature type="transmembrane region" description="Helical" evidence="7">
    <location>
        <begin position="166"/>
        <end position="187"/>
    </location>
</feature>
<keyword evidence="10" id="KW-1185">Reference proteome</keyword>
<dbReference type="InterPro" id="IPR036259">
    <property type="entry name" value="MFS_trans_sf"/>
</dbReference>
<feature type="transmembrane region" description="Helical" evidence="7">
    <location>
        <begin position="48"/>
        <end position="67"/>
    </location>
</feature>
<feature type="transmembrane region" description="Helical" evidence="7">
    <location>
        <begin position="79"/>
        <end position="102"/>
    </location>
</feature>
<dbReference type="InterPro" id="IPR020846">
    <property type="entry name" value="MFS_dom"/>
</dbReference>
<feature type="transmembrane region" description="Helical" evidence="7">
    <location>
        <begin position="199"/>
        <end position="221"/>
    </location>
</feature>
<feature type="transmembrane region" description="Helical" evidence="7">
    <location>
        <begin position="330"/>
        <end position="354"/>
    </location>
</feature>
<name>A0A0R1V759_9LACO</name>
<accession>A0A0R1V759</accession>
<evidence type="ECO:0000259" key="8">
    <source>
        <dbReference type="PROSITE" id="PS50850"/>
    </source>
</evidence>
<keyword evidence="5 7" id="KW-1133">Transmembrane helix</keyword>
<protein>
    <submittedName>
        <fullName evidence="9">Major facilitator superfamily permease</fullName>
    </submittedName>
</protein>
<keyword evidence="2" id="KW-0813">Transport</keyword>
<evidence type="ECO:0000256" key="6">
    <source>
        <dbReference type="ARBA" id="ARBA00023136"/>
    </source>
</evidence>